<dbReference type="Proteomes" id="UP000284842">
    <property type="component" value="Unassembled WGS sequence"/>
</dbReference>
<feature type="region of interest" description="Disordered" evidence="1">
    <location>
        <begin position="314"/>
        <end position="334"/>
    </location>
</feature>
<proteinExistence type="predicted"/>
<protein>
    <recommendedName>
        <fullName evidence="4">HNH nuclease domain-containing protein</fullName>
    </recommendedName>
</protein>
<organism evidence="2 3">
    <name type="scientific">Panaeolus cyanescens</name>
    <dbReference type="NCBI Taxonomy" id="181874"/>
    <lineage>
        <taxon>Eukaryota</taxon>
        <taxon>Fungi</taxon>
        <taxon>Dikarya</taxon>
        <taxon>Basidiomycota</taxon>
        <taxon>Agaricomycotina</taxon>
        <taxon>Agaricomycetes</taxon>
        <taxon>Agaricomycetidae</taxon>
        <taxon>Agaricales</taxon>
        <taxon>Agaricineae</taxon>
        <taxon>Galeropsidaceae</taxon>
        <taxon>Panaeolus</taxon>
    </lineage>
</organism>
<sequence>MTSQLTDNITRAAIQRAKDADPNLGRCLVENSSPNGAILATRVFDQFCGQPAATDPDLLDALEWGWKMKRGTFSIDTRRNIFFVGASMHELYKDKKWALLPTEQDVLHFFNRGKLSRKVAFVDVERETYFYTIIPLGDDMQDLHISYQSDDRKEVSVFDFPFENLHVVESHVNPRFAILHLGEVLRRTSSLSEDEKSILLRKCPYLSYVKRLHAFWTMDIDPDEAPYNTHILPGPYHKGEDRDPSVVDNGPSTPLRRTVPIRKRDLYQPSYHSTLPPSEQEEEQEDTETDENSLISEDLQEYYADASLEGVRLGSEFNNGRGRRLTSVERSRKAGVAELQPMRWTAGRIKGWAKRCRSPTPEPEPSSAKPPLRRSTRTRKKPKLTLN</sequence>
<feature type="region of interest" description="Disordered" evidence="1">
    <location>
        <begin position="349"/>
        <end position="387"/>
    </location>
</feature>
<keyword evidence="3" id="KW-1185">Reference proteome</keyword>
<evidence type="ECO:0000313" key="2">
    <source>
        <dbReference type="EMBL" id="PPR01852.1"/>
    </source>
</evidence>
<comment type="caution">
    <text evidence="2">The sequence shown here is derived from an EMBL/GenBank/DDBJ whole genome shotgun (WGS) entry which is preliminary data.</text>
</comment>
<dbReference type="EMBL" id="NHTK01001210">
    <property type="protein sequence ID" value="PPR01852.1"/>
    <property type="molecule type" value="Genomic_DNA"/>
</dbReference>
<reference evidence="2 3" key="1">
    <citation type="journal article" date="2018" name="Evol. Lett.">
        <title>Horizontal gene cluster transfer increased hallucinogenic mushroom diversity.</title>
        <authorList>
            <person name="Reynolds H.T."/>
            <person name="Vijayakumar V."/>
            <person name="Gluck-Thaler E."/>
            <person name="Korotkin H.B."/>
            <person name="Matheny P.B."/>
            <person name="Slot J.C."/>
        </authorList>
    </citation>
    <scope>NUCLEOTIDE SEQUENCE [LARGE SCALE GENOMIC DNA]</scope>
    <source>
        <strain evidence="2 3">2629</strain>
    </source>
</reference>
<evidence type="ECO:0008006" key="4">
    <source>
        <dbReference type="Google" id="ProtNLM"/>
    </source>
</evidence>
<evidence type="ECO:0000256" key="1">
    <source>
        <dbReference type="SAM" id="MobiDB-lite"/>
    </source>
</evidence>
<dbReference type="STRING" id="181874.A0A409YFS1"/>
<evidence type="ECO:0000313" key="3">
    <source>
        <dbReference type="Proteomes" id="UP000284842"/>
    </source>
</evidence>
<dbReference type="InParanoid" id="A0A409YFS1"/>
<feature type="region of interest" description="Disordered" evidence="1">
    <location>
        <begin position="231"/>
        <end position="292"/>
    </location>
</feature>
<gene>
    <name evidence="2" type="ORF">CVT24_001740</name>
</gene>
<feature type="compositionally biased region" description="Basic residues" evidence="1">
    <location>
        <begin position="371"/>
        <end position="387"/>
    </location>
</feature>
<dbReference type="AlphaFoldDB" id="A0A409YFS1"/>
<feature type="compositionally biased region" description="Acidic residues" evidence="1">
    <location>
        <begin position="279"/>
        <end position="291"/>
    </location>
</feature>
<accession>A0A409YFS1</accession>
<dbReference type="OrthoDB" id="2677843at2759"/>
<name>A0A409YFS1_9AGAR</name>